<gene>
    <name evidence="5" type="ORF">ACFQH5_07270</name>
</gene>
<evidence type="ECO:0000313" key="6">
    <source>
        <dbReference type="Proteomes" id="UP001596411"/>
    </source>
</evidence>
<dbReference type="Proteomes" id="UP001596411">
    <property type="component" value="Unassembled WGS sequence"/>
</dbReference>
<comment type="subcellular location">
    <subcellularLocation>
        <location evidence="1">Cell inner membrane</location>
        <topology evidence="1">Multi-pass membrane protein</topology>
    </subcellularLocation>
</comment>
<feature type="transmembrane region" description="Helical" evidence="2">
    <location>
        <begin position="56"/>
        <end position="77"/>
    </location>
</feature>
<organism evidence="5 6">
    <name type="scientific">Halomonas salifodinae</name>
    <dbReference type="NCBI Taxonomy" id="438745"/>
    <lineage>
        <taxon>Bacteria</taxon>
        <taxon>Pseudomonadati</taxon>
        <taxon>Pseudomonadota</taxon>
        <taxon>Gammaproteobacteria</taxon>
        <taxon>Oceanospirillales</taxon>
        <taxon>Halomonadaceae</taxon>
        <taxon>Halomonas</taxon>
    </lineage>
</organism>
<dbReference type="Gene3D" id="3.40.720.10">
    <property type="entry name" value="Alkaline Phosphatase, subunit A"/>
    <property type="match status" value="1"/>
</dbReference>
<feature type="transmembrane region" description="Helical" evidence="2">
    <location>
        <begin position="89"/>
        <end position="112"/>
    </location>
</feature>
<feature type="domain" description="Phosphoethanolamine transferase N-terminal" evidence="4">
    <location>
        <begin position="3"/>
        <end position="123"/>
    </location>
</feature>
<name>A0ABW2ETK8_9GAMM</name>
<dbReference type="InterPro" id="IPR012549">
    <property type="entry name" value="EptA-like_N"/>
</dbReference>
<keyword evidence="5" id="KW-0808">Transferase</keyword>
<dbReference type="Pfam" id="PF08019">
    <property type="entry name" value="EptA_B_N"/>
    <property type="match status" value="1"/>
</dbReference>
<keyword evidence="2" id="KW-1133">Transmembrane helix</keyword>
<feature type="domain" description="Sulfatase N-terminal" evidence="3">
    <location>
        <begin position="128"/>
        <end position="200"/>
    </location>
</feature>
<keyword evidence="2" id="KW-0812">Transmembrane</keyword>
<evidence type="ECO:0000256" key="1">
    <source>
        <dbReference type="ARBA" id="ARBA00004429"/>
    </source>
</evidence>
<dbReference type="EMBL" id="JBHSZP010000014">
    <property type="protein sequence ID" value="MFC7089344.1"/>
    <property type="molecule type" value="Genomic_DNA"/>
</dbReference>
<dbReference type="SUPFAM" id="SSF53649">
    <property type="entry name" value="Alkaline phosphatase-like"/>
    <property type="match status" value="1"/>
</dbReference>
<dbReference type="PANTHER" id="PTHR30443:SF0">
    <property type="entry name" value="PHOSPHOETHANOLAMINE TRANSFERASE EPTA"/>
    <property type="match status" value="1"/>
</dbReference>
<dbReference type="RefSeq" id="WP_379729566.1">
    <property type="nucleotide sequence ID" value="NZ_BAAADR010000002.1"/>
</dbReference>
<keyword evidence="2" id="KW-0472">Membrane</keyword>
<evidence type="ECO:0000259" key="4">
    <source>
        <dbReference type="Pfam" id="PF08019"/>
    </source>
</evidence>
<evidence type="ECO:0000256" key="2">
    <source>
        <dbReference type="SAM" id="Phobius"/>
    </source>
</evidence>
<feature type="transmembrane region" description="Helical" evidence="2">
    <location>
        <begin position="12"/>
        <end position="36"/>
    </location>
</feature>
<dbReference type="Pfam" id="PF00884">
    <property type="entry name" value="Sulfatase"/>
    <property type="match status" value="1"/>
</dbReference>
<evidence type="ECO:0000259" key="3">
    <source>
        <dbReference type="Pfam" id="PF00884"/>
    </source>
</evidence>
<evidence type="ECO:0000313" key="5">
    <source>
        <dbReference type="EMBL" id="MFC7089344.1"/>
    </source>
</evidence>
<reference evidence="6" key="1">
    <citation type="journal article" date="2019" name="Int. J. Syst. Evol. Microbiol.">
        <title>The Global Catalogue of Microorganisms (GCM) 10K type strain sequencing project: providing services to taxonomists for standard genome sequencing and annotation.</title>
        <authorList>
            <consortium name="The Broad Institute Genomics Platform"/>
            <consortium name="The Broad Institute Genome Sequencing Center for Infectious Disease"/>
            <person name="Wu L."/>
            <person name="Ma J."/>
        </authorList>
    </citation>
    <scope>NUCLEOTIDE SEQUENCE [LARGE SCALE GENOMIC DNA]</scope>
    <source>
        <strain evidence="6">CGMCC 1.13666</strain>
    </source>
</reference>
<dbReference type="PANTHER" id="PTHR30443">
    <property type="entry name" value="INNER MEMBRANE PROTEIN"/>
    <property type="match status" value="1"/>
</dbReference>
<sequence>MALLPLVNRATVKPLLTVLVLVAASVSYFTSHYGTYFDTHMIDNVLQTDSREASELLTPGFALYLLLFALLPLTLLWRWPLRQCGWQRSLGAGALWWLSSVTVLAGVLLFSFQGLSALMRNHHGPCSTDHGESLGENGLYLHVLLYAIAPQEQTRVPMVWWTSDHFARSIGLNETCLATQRDNALSHDNLFHSLLGLLGVESRIREDTLDLSAGCRASRSPTRGQGPRQ</sequence>
<keyword evidence="6" id="KW-1185">Reference proteome</keyword>
<dbReference type="InterPro" id="IPR017850">
    <property type="entry name" value="Alkaline_phosphatase_core_sf"/>
</dbReference>
<comment type="caution">
    <text evidence="5">The sequence shown here is derived from an EMBL/GenBank/DDBJ whole genome shotgun (WGS) entry which is preliminary data.</text>
</comment>
<protein>
    <submittedName>
        <fullName evidence="5">Phosphoethanolamine transferase domain-containing protein</fullName>
    </submittedName>
</protein>
<dbReference type="InterPro" id="IPR040423">
    <property type="entry name" value="PEA_transferase"/>
</dbReference>
<accession>A0ABW2ETK8</accession>
<dbReference type="InterPro" id="IPR000917">
    <property type="entry name" value="Sulfatase_N"/>
</dbReference>
<dbReference type="GO" id="GO:0016740">
    <property type="term" value="F:transferase activity"/>
    <property type="evidence" value="ECO:0007669"/>
    <property type="project" value="UniProtKB-KW"/>
</dbReference>
<proteinExistence type="predicted"/>